<dbReference type="PANTHER" id="PTHR34773:SF1">
    <property type="entry name" value="FLAGELLAR SECRETION CHAPERONE FLIS"/>
    <property type="match status" value="1"/>
</dbReference>
<evidence type="ECO:0000256" key="3">
    <source>
        <dbReference type="ARBA" id="ARBA00022490"/>
    </source>
</evidence>
<dbReference type="PANTHER" id="PTHR34773">
    <property type="entry name" value="FLAGELLAR SECRETION CHAPERONE FLIS"/>
    <property type="match status" value="1"/>
</dbReference>
<comment type="subcellular location">
    <subcellularLocation>
        <location evidence="1">Cytoplasm</location>
        <location evidence="1">Cytosol</location>
    </subcellularLocation>
</comment>
<accession>A0A840R9B8</accession>
<evidence type="ECO:0000256" key="5">
    <source>
        <dbReference type="ARBA" id="ARBA00023186"/>
    </source>
</evidence>
<dbReference type="Proteomes" id="UP000543030">
    <property type="component" value="Unassembled WGS sequence"/>
</dbReference>
<dbReference type="AlphaFoldDB" id="A0A840R9B8"/>
<evidence type="ECO:0000313" key="7">
    <source>
        <dbReference type="EMBL" id="MBB5189945.1"/>
    </source>
</evidence>
<sequence>MSYAVKKALASYGQNSVDMAVASASPLKLVVMLYEGAIKAVGLAKHHMQAGNIADKGQSISKAIAIIDEGLRQSLDVEKGGELGQNLDALYEHMIAQLLKANIENKVDILDHVNQLLIDLKSAWDTIEQNSRGTTITPPPAPPPAQGDDSAGNRSALSYGRA</sequence>
<keyword evidence="7" id="KW-0966">Cell projection</keyword>
<dbReference type="SUPFAM" id="SSF101116">
    <property type="entry name" value="Flagellar export chaperone FliS"/>
    <property type="match status" value="1"/>
</dbReference>
<dbReference type="EMBL" id="JACHHN010000001">
    <property type="protein sequence ID" value="MBB5189945.1"/>
    <property type="molecule type" value="Genomic_DNA"/>
</dbReference>
<keyword evidence="8" id="KW-1185">Reference proteome</keyword>
<keyword evidence="5" id="KW-0143">Chaperone</keyword>
<evidence type="ECO:0000256" key="6">
    <source>
        <dbReference type="SAM" id="MobiDB-lite"/>
    </source>
</evidence>
<comment type="similarity">
    <text evidence="2">Belongs to the FliS family.</text>
</comment>
<dbReference type="GO" id="GO:0005829">
    <property type="term" value="C:cytosol"/>
    <property type="evidence" value="ECO:0007669"/>
    <property type="project" value="UniProtKB-SubCell"/>
</dbReference>
<dbReference type="NCBIfam" id="TIGR00208">
    <property type="entry name" value="fliS"/>
    <property type="match status" value="1"/>
</dbReference>
<dbReference type="CDD" id="cd16098">
    <property type="entry name" value="FliS"/>
    <property type="match status" value="1"/>
</dbReference>
<organism evidence="7 8">
    <name type="scientific">Silvimonas terrae</name>
    <dbReference type="NCBI Taxonomy" id="300266"/>
    <lineage>
        <taxon>Bacteria</taxon>
        <taxon>Pseudomonadati</taxon>
        <taxon>Pseudomonadota</taxon>
        <taxon>Betaproteobacteria</taxon>
        <taxon>Neisseriales</taxon>
        <taxon>Chitinibacteraceae</taxon>
        <taxon>Silvimonas</taxon>
    </lineage>
</organism>
<dbReference type="GO" id="GO:0044780">
    <property type="term" value="P:bacterial-type flagellum assembly"/>
    <property type="evidence" value="ECO:0007669"/>
    <property type="project" value="InterPro"/>
</dbReference>
<feature type="region of interest" description="Disordered" evidence="6">
    <location>
        <begin position="130"/>
        <end position="162"/>
    </location>
</feature>
<protein>
    <submittedName>
        <fullName evidence="7">Flagellar protein FliS</fullName>
    </submittedName>
</protein>
<dbReference type="InterPro" id="IPR036584">
    <property type="entry name" value="FliS_sf"/>
</dbReference>
<comment type="caution">
    <text evidence="7">The sequence shown here is derived from an EMBL/GenBank/DDBJ whole genome shotgun (WGS) entry which is preliminary data.</text>
</comment>
<dbReference type="Pfam" id="PF02561">
    <property type="entry name" value="FliS"/>
    <property type="match status" value="1"/>
</dbReference>
<dbReference type="Gene3D" id="1.20.120.340">
    <property type="entry name" value="Flagellar protein FliS"/>
    <property type="match status" value="1"/>
</dbReference>
<reference evidence="7 8" key="1">
    <citation type="submission" date="2020-08" db="EMBL/GenBank/DDBJ databases">
        <title>Genomic Encyclopedia of Type Strains, Phase IV (KMG-IV): sequencing the most valuable type-strain genomes for metagenomic binning, comparative biology and taxonomic classification.</title>
        <authorList>
            <person name="Goeker M."/>
        </authorList>
    </citation>
    <scope>NUCLEOTIDE SEQUENCE [LARGE SCALE GENOMIC DNA]</scope>
    <source>
        <strain evidence="7 8">DSM 18233</strain>
    </source>
</reference>
<dbReference type="GO" id="GO:0071973">
    <property type="term" value="P:bacterial-type flagellum-dependent cell motility"/>
    <property type="evidence" value="ECO:0007669"/>
    <property type="project" value="TreeGrafter"/>
</dbReference>
<gene>
    <name evidence="7" type="ORF">HNQ50_000655</name>
</gene>
<proteinExistence type="inferred from homology"/>
<evidence type="ECO:0000256" key="4">
    <source>
        <dbReference type="ARBA" id="ARBA00022795"/>
    </source>
</evidence>
<keyword evidence="3" id="KW-0963">Cytoplasm</keyword>
<evidence type="ECO:0000256" key="1">
    <source>
        <dbReference type="ARBA" id="ARBA00004514"/>
    </source>
</evidence>
<name>A0A840R9B8_9NEIS</name>
<dbReference type="RefSeq" id="WP_184097479.1">
    <property type="nucleotide sequence ID" value="NZ_JACHHN010000001.1"/>
</dbReference>
<evidence type="ECO:0000313" key="8">
    <source>
        <dbReference type="Proteomes" id="UP000543030"/>
    </source>
</evidence>
<evidence type="ECO:0000256" key="2">
    <source>
        <dbReference type="ARBA" id="ARBA00008787"/>
    </source>
</evidence>
<keyword evidence="7" id="KW-0282">Flagellum</keyword>
<keyword evidence="7" id="KW-0969">Cilium</keyword>
<keyword evidence="4" id="KW-1005">Bacterial flagellum biogenesis</keyword>
<dbReference type="InterPro" id="IPR003713">
    <property type="entry name" value="FliS"/>
</dbReference>